<feature type="compositionally biased region" description="Basic and acidic residues" evidence="1">
    <location>
        <begin position="555"/>
        <end position="570"/>
    </location>
</feature>
<evidence type="ECO:0000256" key="2">
    <source>
        <dbReference type="SAM" id="Phobius"/>
    </source>
</evidence>
<keyword evidence="4" id="KW-1185">Reference proteome</keyword>
<evidence type="ECO:0008006" key="5">
    <source>
        <dbReference type="Google" id="ProtNLM"/>
    </source>
</evidence>
<proteinExistence type="predicted"/>
<feature type="region of interest" description="Disordered" evidence="1">
    <location>
        <begin position="555"/>
        <end position="591"/>
    </location>
</feature>
<feature type="compositionally biased region" description="Acidic residues" evidence="1">
    <location>
        <begin position="103"/>
        <end position="114"/>
    </location>
</feature>
<sequence length="914" mass="99443">MHMASNEDHNTDAAKEVASAPHSPSHGADESTATTMAGRPPGDNVDSLNEHGEQDGASAPFASTPPTPSSDGAEGGSSRPSTPRTDKREIKWGTEKQHTHADEEVEDGEEEDSLSDSSPADATFSSSQRNRSQTFPLSPARPPQHASISSAASDGSAGRDFSDSGARTATSMKKRRLFFMFVLGVVSGAWALWRYQHIYPQYFNLPPSLNISSVLPAGLSIGGDVNSTILSDIYGVFSGASTPETYPGLEAAAKNYTAKYPIVLIPGFVTSGLEVWQGEDCASSLFRSRLWGAMTMLQTMLMKPDCWTKHMALDMASGLDPPGIRVRAAQGLEAADFFMPGFWVWARLIRDFAAIGYDHSNLALQAYDWRLSLHDMERRDHYFTLLKWKIEGIVAINKEKVVLIAHSYGSNVILYFFAWVESSRGGNGGKNWVERHIATFVNIAGPLLGVVKSASAYVSGEMHDTAELGPLEGILFGQSKNAFHRKNRKRLFRTWGSLTAMLPKGGNVLWGNASHAPEDVEWEMEVGVVQGWEEGGKEGEGEKTCLPHLESETGTFRQDEASLHRAKEESGGMPAHGDPEEAPRAAGAKGGETCVTADEKRRQPVRHGHIFGFTPPVPLSASSISASAMAVAAASAPPSASLACEGEEAVEDHVRRTGEANPSRDGIGARKPEGGSLQETAFANSSSTPASGADRTRHPPPPLQNWTMDEVIRYLQTDPEDAHLRRRMAEDYDFGPPVKDFKKQKHVKDDRKYWTNPLAVQLPQAPSMRVLCFYGVGKATERAYIYRADDNGKPDVMDISVNDARRNISGGVVMAEGDGTVTLMSLGFHCARLWREKTHNPSKIGVTTRELWHTTGGLLSMRGDGGSADHVDVMGNTKMAADLLKVVSGQDQEEVFGDDIFYSRIREIAQNVEL</sequence>
<dbReference type="GO" id="GO:0008374">
    <property type="term" value="F:O-acyltransferase activity"/>
    <property type="evidence" value="ECO:0007669"/>
    <property type="project" value="InterPro"/>
</dbReference>
<dbReference type="OrthoDB" id="190846at2759"/>
<reference evidence="3 4" key="1">
    <citation type="submission" date="2019-01" db="EMBL/GenBank/DDBJ databases">
        <title>Nuclear Genome Assembly of the Microalgal Biofuel strain Nannochloropsis salina CCMP1776.</title>
        <authorList>
            <person name="Hovde B."/>
        </authorList>
    </citation>
    <scope>NUCLEOTIDE SEQUENCE [LARGE SCALE GENOMIC DNA]</scope>
    <source>
        <strain evidence="3 4">CCMP1776</strain>
    </source>
</reference>
<feature type="compositionally biased region" description="Polar residues" evidence="1">
    <location>
        <begin position="123"/>
        <end position="136"/>
    </location>
</feature>
<feature type="transmembrane region" description="Helical" evidence="2">
    <location>
        <begin position="177"/>
        <end position="195"/>
    </location>
</feature>
<name>A0A4D9D8D3_9STRA</name>
<feature type="compositionally biased region" description="Basic and acidic residues" evidence="1">
    <location>
        <begin position="84"/>
        <end position="102"/>
    </location>
</feature>
<gene>
    <name evidence="3" type="ORF">NSK_003891</name>
</gene>
<dbReference type="EMBL" id="SDOX01000017">
    <property type="protein sequence ID" value="TFJ84859.1"/>
    <property type="molecule type" value="Genomic_DNA"/>
</dbReference>
<protein>
    <recommendedName>
        <fullName evidence="5">Phospholipid:diacylglycerol acyltransferase</fullName>
    </recommendedName>
</protein>
<dbReference type="SUPFAM" id="SSF53474">
    <property type="entry name" value="alpha/beta-Hydrolases"/>
    <property type="match status" value="1"/>
</dbReference>
<evidence type="ECO:0000313" key="4">
    <source>
        <dbReference type="Proteomes" id="UP000355283"/>
    </source>
</evidence>
<dbReference type="Gene3D" id="3.40.50.1820">
    <property type="entry name" value="alpha/beta hydrolase"/>
    <property type="match status" value="1"/>
</dbReference>
<keyword evidence="2" id="KW-0472">Membrane</keyword>
<comment type="caution">
    <text evidence="3">The sequence shown here is derived from an EMBL/GenBank/DDBJ whole genome shotgun (WGS) entry which is preliminary data.</text>
</comment>
<accession>A0A4D9D8D3</accession>
<organism evidence="3 4">
    <name type="scientific">Nannochloropsis salina CCMP1776</name>
    <dbReference type="NCBI Taxonomy" id="1027361"/>
    <lineage>
        <taxon>Eukaryota</taxon>
        <taxon>Sar</taxon>
        <taxon>Stramenopiles</taxon>
        <taxon>Ochrophyta</taxon>
        <taxon>Eustigmatophyceae</taxon>
        <taxon>Eustigmatales</taxon>
        <taxon>Monodopsidaceae</taxon>
        <taxon>Microchloropsis</taxon>
        <taxon>Microchloropsis salina</taxon>
    </lineage>
</organism>
<dbReference type="InterPro" id="IPR029058">
    <property type="entry name" value="AB_hydrolase_fold"/>
</dbReference>
<dbReference type="InterPro" id="IPR003386">
    <property type="entry name" value="LACT/PDAT_acylTrfase"/>
</dbReference>
<evidence type="ECO:0000313" key="3">
    <source>
        <dbReference type="EMBL" id="TFJ84859.1"/>
    </source>
</evidence>
<dbReference type="PANTHER" id="PTHR11440">
    <property type="entry name" value="LECITHIN-CHOLESTEROL ACYLTRANSFERASE-RELATED"/>
    <property type="match status" value="1"/>
</dbReference>
<dbReference type="Pfam" id="PF02450">
    <property type="entry name" value="LCAT"/>
    <property type="match status" value="2"/>
</dbReference>
<dbReference type="GO" id="GO:0006629">
    <property type="term" value="P:lipid metabolic process"/>
    <property type="evidence" value="ECO:0007669"/>
    <property type="project" value="InterPro"/>
</dbReference>
<dbReference type="Proteomes" id="UP000355283">
    <property type="component" value="Unassembled WGS sequence"/>
</dbReference>
<feature type="compositionally biased region" description="Basic and acidic residues" evidence="1">
    <location>
        <begin position="1"/>
        <end position="15"/>
    </location>
</feature>
<evidence type="ECO:0000256" key="1">
    <source>
        <dbReference type="SAM" id="MobiDB-lite"/>
    </source>
</evidence>
<feature type="region of interest" description="Disordered" evidence="1">
    <location>
        <begin position="1"/>
        <end position="165"/>
    </location>
</feature>
<feature type="compositionally biased region" description="Polar residues" evidence="1">
    <location>
        <begin position="677"/>
        <end position="690"/>
    </location>
</feature>
<feature type="compositionally biased region" description="Low complexity" evidence="1">
    <location>
        <begin position="146"/>
        <end position="165"/>
    </location>
</feature>
<keyword evidence="2" id="KW-1133">Transmembrane helix</keyword>
<dbReference type="AlphaFoldDB" id="A0A4D9D8D3"/>
<feature type="region of interest" description="Disordered" evidence="1">
    <location>
        <begin position="643"/>
        <end position="705"/>
    </location>
</feature>
<keyword evidence="2" id="KW-0812">Transmembrane</keyword>